<evidence type="ECO:0000313" key="1">
    <source>
        <dbReference type="EMBL" id="GEZ93811.1"/>
    </source>
</evidence>
<dbReference type="AlphaFoldDB" id="A0A699IXA0"/>
<reference evidence="1" key="1">
    <citation type="journal article" date="2019" name="Sci. Rep.">
        <title>Draft genome of Tanacetum cinerariifolium, the natural source of mosquito coil.</title>
        <authorList>
            <person name="Yamashiro T."/>
            <person name="Shiraishi A."/>
            <person name="Satake H."/>
            <person name="Nakayama K."/>
        </authorList>
    </citation>
    <scope>NUCLEOTIDE SEQUENCE</scope>
</reference>
<comment type="caution">
    <text evidence="1">The sequence shown here is derived from an EMBL/GenBank/DDBJ whole genome shotgun (WGS) entry which is preliminary data.</text>
</comment>
<protein>
    <submittedName>
        <fullName evidence="1">Uncharacterized protein</fullName>
    </submittedName>
</protein>
<name>A0A699IXA0_TANCI</name>
<dbReference type="EMBL" id="BKCJ010344731">
    <property type="protein sequence ID" value="GEZ93811.1"/>
    <property type="molecule type" value="Genomic_DNA"/>
</dbReference>
<feature type="non-terminal residue" evidence="1">
    <location>
        <position position="1"/>
    </location>
</feature>
<gene>
    <name evidence="1" type="ORF">Tci_565784</name>
</gene>
<accession>A0A699IXA0</accession>
<proteinExistence type="predicted"/>
<organism evidence="1">
    <name type="scientific">Tanacetum cinerariifolium</name>
    <name type="common">Dalmatian daisy</name>
    <name type="synonym">Chrysanthemum cinerariifolium</name>
    <dbReference type="NCBI Taxonomy" id="118510"/>
    <lineage>
        <taxon>Eukaryota</taxon>
        <taxon>Viridiplantae</taxon>
        <taxon>Streptophyta</taxon>
        <taxon>Embryophyta</taxon>
        <taxon>Tracheophyta</taxon>
        <taxon>Spermatophyta</taxon>
        <taxon>Magnoliopsida</taxon>
        <taxon>eudicotyledons</taxon>
        <taxon>Gunneridae</taxon>
        <taxon>Pentapetalae</taxon>
        <taxon>asterids</taxon>
        <taxon>campanulids</taxon>
        <taxon>Asterales</taxon>
        <taxon>Asteraceae</taxon>
        <taxon>Asteroideae</taxon>
        <taxon>Anthemideae</taxon>
        <taxon>Anthemidinae</taxon>
        <taxon>Tanacetum</taxon>
    </lineage>
</organism>
<sequence>GCIQLEGATAALDANEDVTLEAVDAEVAMDDFNKAGPAEVEEVIEVVTTAKLITEVVTTATTTITAAQVPKASAPKRRRGVVIQDPKKIATTSVIMHLEVKSKEKGKGILVEEPKPLKRQAQIEHDEAFTRQLEAELNVNINWNVVVDQVKRKEKQDNIVIRYQALKRKPVTKAHARKNMMVYLKSMAGLKMDFFIGMTYTDKTYL</sequence>